<name>X1JKP5_9ZZZZ</name>
<evidence type="ECO:0000313" key="1">
    <source>
        <dbReference type="EMBL" id="GAH78859.1"/>
    </source>
</evidence>
<comment type="caution">
    <text evidence="1">The sequence shown here is derived from an EMBL/GenBank/DDBJ whole genome shotgun (WGS) entry which is preliminary data.</text>
</comment>
<dbReference type="PROSITE" id="PS51257">
    <property type="entry name" value="PROKAR_LIPOPROTEIN"/>
    <property type="match status" value="1"/>
</dbReference>
<organism evidence="1">
    <name type="scientific">marine sediment metagenome</name>
    <dbReference type="NCBI Taxonomy" id="412755"/>
    <lineage>
        <taxon>unclassified sequences</taxon>
        <taxon>metagenomes</taxon>
        <taxon>ecological metagenomes</taxon>
    </lineage>
</organism>
<evidence type="ECO:0008006" key="2">
    <source>
        <dbReference type="Google" id="ProtNLM"/>
    </source>
</evidence>
<proteinExistence type="predicted"/>
<dbReference type="PANTHER" id="PTHR42928:SF5">
    <property type="entry name" value="BLR1237 PROTEIN"/>
    <property type="match status" value="1"/>
</dbReference>
<dbReference type="InterPro" id="IPR005064">
    <property type="entry name" value="BUG"/>
</dbReference>
<feature type="non-terminal residue" evidence="1">
    <location>
        <position position="55"/>
    </location>
</feature>
<dbReference type="PANTHER" id="PTHR42928">
    <property type="entry name" value="TRICARBOXYLATE-BINDING PROTEIN"/>
    <property type="match status" value="1"/>
</dbReference>
<reference evidence="1" key="1">
    <citation type="journal article" date="2014" name="Front. Microbiol.">
        <title>High frequency of phylogenetically diverse reductive dehalogenase-homologous genes in deep subseafloor sedimentary metagenomes.</title>
        <authorList>
            <person name="Kawai M."/>
            <person name="Futagami T."/>
            <person name="Toyoda A."/>
            <person name="Takaki Y."/>
            <person name="Nishi S."/>
            <person name="Hori S."/>
            <person name="Arai W."/>
            <person name="Tsubouchi T."/>
            <person name="Morono Y."/>
            <person name="Uchiyama I."/>
            <person name="Ito T."/>
            <person name="Fujiyama A."/>
            <person name="Inagaki F."/>
            <person name="Takami H."/>
        </authorList>
    </citation>
    <scope>NUCLEOTIDE SEQUENCE</scope>
    <source>
        <strain evidence="1">Expedition CK06-06</strain>
    </source>
</reference>
<dbReference type="Gene3D" id="3.40.190.150">
    <property type="entry name" value="Bordetella uptake gene, domain 1"/>
    <property type="match status" value="1"/>
</dbReference>
<gene>
    <name evidence="1" type="ORF">S03H2_57125</name>
</gene>
<protein>
    <recommendedName>
        <fullName evidence="2">Secreted protein</fullName>
    </recommendedName>
</protein>
<dbReference type="InterPro" id="IPR042100">
    <property type="entry name" value="Bug_dom1"/>
</dbReference>
<sequence>MRGVMRRIVLAACAAALFSGLACAQDYPSRPVKIIVPFPAGGSNDIIARIVAQKL</sequence>
<dbReference type="EMBL" id="BARU01036595">
    <property type="protein sequence ID" value="GAH78859.1"/>
    <property type="molecule type" value="Genomic_DNA"/>
</dbReference>
<dbReference type="AlphaFoldDB" id="X1JKP5"/>
<accession>X1JKP5</accession>